<name>A0A942UX18_9FIRM</name>
<dbReference type="SUPFAM" id="SSF55811">
    <property type="entry name" value="Nudix"/>
    <property type="match status" value="1"/>
</dbReference>
<dbReference type="InterPro" id="IPR000086">
    <property type="entry name" value="NUDIX_hydrolase_dom"/>
</dbReference>
<dbReference type="Proteomes" id="UP000724672">
    <property type="component" value="Unassembled WGS sequence"/>
</dbReference>
<gene>
    <name evidence="4" type="ORF">GOQ27_16915</name>
</gene>
<dbReference type="AlphaFoldDB" id="A0A942UX18"/>
<evidence type="ECO:0000256" key="2">
    <source>
        <dbReference type="ARBA" id="ARBA00022801"/>
    </source>
</evidence>
<organism evidence="4 5">
    <name type="scientific">Anaeromonas frigoriresistens</name>
    <dbReference type="NCBI Taxonomy" id="2683708"/>
    <lineage>
        <taxon>Bacteria</taxon>
        <taxon>Bacillati</taxon>
        <taxon>Bacillota</taxon>
        <taxon>Tissierellia</taxon>
        <taxon>Tissierellales</taxon>
        <taxon>Thermohalobacteraceae</taxon>
        <taxon>Anaeromonas</taxon>
    </lineage>
</organism>
<evidence type="ECO:0000313" key="4">
    <source>
        <dbReference type="EMBL" id="MBS4540163.1"/>
    </source>
</evidence>
<evidence type="ECO:0000256" key="1">
    <source>
        <dbReference type="ARBA" id="ARBA00005582"/>
    </source>
</evidence>
<dbReference type="Pfam" id="PF00293">
    <property type="entry name" value="NUDIX"/>
    <property type="match status" value="1"/>
</dbReference>
<dbReference type="InterPro" id="IPR015797">
    <property type="entry name" value="NUDIX_hydrolase-like_dom_sf"/>
</dbReference>
<comment type="similarity">
    <text evidence="1">Belongs to the Nudix hydrolase family.</text>
</comment>
<sequence>MFKILTKSIIVKDKEILILKRSENSSFGGKLWDIPGGKLEFGETLKESIIREIKEETNIDINIKKTIASTSSINKSNDKQFITLIYLCEYHSGDIKLDDEHIDYKWIKPKDALNLPMVYYAIEGVKAILEECKHGHK</sequence>
<proteinExistence type="inferred from homology"/>
<dbReference type="PANTHER" id="PTHR43736:SF1">
    <property type="entry name" value="DIHYDRONEOPTERIN TRIPHOSPHATE DIPHOSPHATASE"/>
    <property type="match status" value="1"/>
</dbReference>
<dbReference type="PROSITE" id="PS51462">
    <property type="entry name" value="NUDIX"/>
    <property type="match status" value="1"/>
</dbReference>
<feature type="domain" description="Nudix hydrolase" evidence="3">
    <location>
        <begin position="1"/>
        <end position="130"/>
    </location>
</feature>
<dbReference type="GO" id="GO:0016787">
    <property type="term" value="F:hydrolase activity"/>
    <property type="evidence" value="ECO:0007669"/>
    <property type="project" value="UniProtKB-KW"/>
</dbReference>
<dbReference type="PRINTS" id="PR00502">
    <property type="entry name" value="NUDIXFAMILY"/>
</dbReference>
<keyword evidence="2" id="KW-0378">Hydrolase</keyword>
<dbReference type="Gene3D" id="3.90.79.10">
    <property type="entry name" value="Nucleoside Triphosphate Pyrophosphohydrolase"/>
    <property type="match status" value="1"/>
</dbReference>
<keyword evidence="5" id="KW-1185">Reference proteome</keyword>
<dbReference type="InterPro" id="IPR020476">
    <property type="entry name" value="Nudix_hydrolase"/>
</dbReference>
<dbReference type="RefSeq" id="WP_203368050.1">
    <property type="nucleotide sequence ID" value="NZ_WSFT01000053.1"/>
</dbReference>
<accession>A0A942UX18</accession>
<dbReference type="PANTHER" id="PTHR43736">
    <property type="entry name" value="ADP-RIBOSE PYROPHOSPHATASE"/>
    <property type="match status" value="1"/>
</dbReference>
<evidence type="ECO:0000259" key="3">
    <source>
        <dbReference type="PROSITE" id="PS51462"/>
    </source>
</evidence>
<reference evidence="4" key="1">
    <citation type="submission" date="2019-12" db="EMBL/GenBank/DDBJ databases">
        <title>Clostridiaceae gen. nov. sp. nov., isolated from sediment in Xinjiang, China.</title>
        <authorList>
            <person name="Zhang R."/>
        </authorList>
    </citation>
    <scope>NUCLEOTIDE SEQUENCE</scope>
    <source>
        <strain evidence="4">D2Q-11</strain>
    </source>
</reference>
<protein>
    <submittedName>
        <fullName evidence="4">NUDIX domain-containing protein</fullName>
    </submittedName>
</protein>
<dbReference type="EMBL" id="WSFT01000053">
    <property type="protein sequence ID" value="MBS4540163.1"/>
    <property type="molecule type" value="Genomic_DNA"/>
</dbReference>
<comment type="caution">
    <text evidence="4">The sequence shown here is derived from an EMBL/GenBank/DDBJ whole genome shotgun (WGS) entry which is preliminary data.</text>
</comment>
<evidence type="ECO:0000313" key="5">
    <source>
        <dbReference type="Proteomes" id="UP000724672"/>
    </source>
</evidence>